<dbReference type="AlphaFoldDB" id="A0A4C1VMF6"/>
<evidence type="ECO:0000313" key="2">
    <source>
        <dbReference type="Proteomes" id="UP000299102"/>
    </source>
</evidence>
<proteinExistence type="predicted"/>
<dbReference type="Proteomes" id="UP000299102">
    <property type="component" value="Unassembled WGS sequence"/>
</dbReference>
<reference evidence="1 2" key="1">
    <citation type="journal article" date="2019" name="Commun. Biol.">
        <title>The bagworm genome reveals a unique fibroin gene that provides high tensile strength.</title>
        <authorList>
            <person name="Kono N."/>
            <person name="Nakamura H."/>
            <person name="Ohtoshi R."/>
            <person name="Tomita M."/>
            <person name="Numata K."/>
            <person name="Arakawa K."/>
        </authorList>
    </citation>
    <scope>NUCLEOTIDE SEQUENCE [LARGE SCALE GENOMIC DNA]</scope>
</reference>
<keyword evidence="2" id="KW-1185">Reference proteome</keyword>
<gene>
    <name evidence="1" type="ORF">EVAR_26674_1</name>
</gene>
<dbReference type="EMBL" id="BGZK01000368">
    <property type="protein sequence ID" value="GBP39592.1"/>
    <property type="molecule type" value="Genomic_DNA"/>
</dbReference>
<organism evidence="1 2">
    <name type="scientific">Eumeta variegata</name>
    <name type="common">Bagworm moth</name>
    <name type="synonym">Eumeta japonica</name>
    <dbReference type="NCBI Taxonomy" id="151549"/>
    <lineage>
        <taxon>Eukaryota</taxon>
        <taxon>Metazoa</taxon>
        <taxon>Ecdysozoa</taxon>
        <taxon>Arthropoda</taxon>
        <taxon>Hexapoda</taxon>
        <taxon>Insecta</taxon>
        <taxon>Pterygota</taxon>
        <taxon>Neoptera</taxon>
        <taxon>Endopterygota</taxon>
        <taxon>Lepidoptera</taxon>
        <taxon>Glossata</taxon>
        <taxon>Ditrysia</taxon>
        <taxon>Tineoidea</taxon>
        <taxon>Psychidae</taxon>
        <taxon>Oiketicinae</taxon>
        <taxon>Eumeta</taxon>
    </lineage>
</organism>
<comment type="caution">
    <text evidence="1">The sequence shown here is derived from an EMBL/GenBank/DDBJ whole genome shotgun (WGS) entry which is preliminary data.</text>
</comment>
<evidence type="ECO:0000313" key="1">
    <source>
        <dbReference type="EMBL" id="GBP39592.1"/>
    </source>
</evidence>
<accession>A0A4C1VMF6</accession>
<name>A0A4C1VMF6_EUMVA</name>
<sequence length="83" mass="9452">MHKLSALSALKSRTNPRSELRLKWRSEEARAEPESAKVEIDSGAEIEIANRTWIKTTMEGDIARCNRQRNTFYARAGETPCES</sequence>
<protein>
    <submittedName>
        <fullName evidence="1">Uncharacterized protein</fullName>
    </submittedName>
</protein>